<dbReference type="STRING" id="156980.SAMN04489745_1635"/>
<keyword evidence="2 7" id="KW-0812">Transmembrane</keyword>
<protein>
    <submittedName>
        <fullName evidence="9">TM2 domain-containing protein</fullName>
    </submittedName>
</protein>
<dbReference type="PANTHER" id="PTHR21016">
    <property type="entry name" value="BETA-AMYLOID BINDING PROTEIN-RELATED"/>
    <property type="match status" value="1"/>
</dbReference>
<keyword evidence="4 7" id="KW-1133">Transmembrane helix</keyword>
<dbReference type="InterPro" id="IPR007829">
    <property type="entry name" value="TM2"/>
</dbReference>
<feature type="transmembrane region" description="Helical" evidence="7">
    <location>
        <begin position="96"/>
        <end position="117"/>
    </location>
</feature>
<keyword evidence="3" id="KW-0732">Signal</keyword>
<gene>
    <name evidence="9" type="ORF">SAMN04489745_1635</name>
</gene>
<organism evidence="9 10">
    <name type="scientific">Arthrobacter woluwensis</name>
    <dbReference type="NCBI Taxonomy" id="156980"/>
    <lineage>
        <taxon>Bacteria</taxon>
        <taxon>Bacillati</taxon>
        <taxon>Actinomycetota</taxon>
        <taxon>Actinomycetes</taxon>
        <taxon>Micrococcales</taxon>
        <taxon>Micrococcaceae</taxon>
        <taxon>Arthrobacter</taxon>
    </lineage>
</organism>
<evidence type="ECO:0000256" key="7">
    <source>
        <dbReference type="SAM" id="Phobius"/>
    </source>
</evidence>
<feature type="transmembrane region" description="Helical" evidence="7">
    <location>
        <begin position="53"/>
        <end position="75"/>
    </location>
</feature>
<keyword evidence="10" id="KW-1185">Reference proteome</keyword>
<evidence type="ECO:0000256" key="1">
    <source>
        <dbReference type="ARBA" id="ARBA00004141"/>
    </source>
</evidence>
<feature type="domain" description="TM2" evidence="8">
    <location>
        <begin position="24"/>
        <end position="72"/>
    </location>
</feature>
<evidence type="ECO:0000256" key="4">
    <source>
        <dbReference type="ARBA" id="ARBA00022989"/>
    </source>
</evidence>
<dbReference type="EMBL" id="FNSN01000003">
    <property type="protein sequence ID" value="SEB93373.1"/>
    <property type="molecule type" value="Genomic_DNA"/>
</dbReference>
<dbReference type="AlphaFoldDB" id="A0A1H4NDR2"/>
<dbReference type="GO" id="GO:0016020">
    <property type="term" value="C:membrane"/>
    <property type="evidence" value="ECO:0007669"/>
    <property type="project" value="UniProtKB-SubCell"/>
</dbReference>
<dbReference type="InterPro" id="IPR050932">
    <property type="entry name" value="TM2D1-3-like"/>
</dbReference>
<dbReference type="Pfam" id="PF05154">
    <property type="entry name" value="TM2"/>
    <property type="match status" value="1"/>
</dbReference>
<evidence type="ECO:0000256" key="2">
    <source>
        <dbReference type="ARBA" id="ARBA00022692"/>
    </source>
</evidence>
<evidence type="ECO:0000313" key="9">
    <source>
        <dbReference type="EMBL" id="SEB93373.1"/>
    </source>
</evidence>
<name>A0A1H4NDR2_9MICC</name>
<comment type="subcellular location">
    <subcellularLocation>
        <location evidence="1">Membrane</location>
        <topology evidence="1">Multi-pass membrane protein</topology>
    </subcellularLocation>
</comment>
<reference evidence="9 10" key="1">
    <citation type="submission" date="2016-10" db="EMBL/GenBank/DDBJ databases">
        <authorList>
            <person name="de Groot N.N."/>
        </authorList>
    </citation>
    <scope>NUCLEOTIDE SEQUENCE [LARGE SCALE GENOMIC DNA]</scope>
    <source>
        <strain evidence="9 10">DSM 10495</strain>
    </source>
</reference>
<feature type="transmembrane region" description="Helical" evidence="7">
    <location>
        <begin position="27"/>
        <end position="47"/>
    </location>
</feature>
<sequence length="141" mass="14700">MQYPQPQPPHAHGGPAEHDHPVGPKSFVITWLLALVLGGVGADRFYLGKAGTGILKLITLGGFGTWILIDLFLVLGDEQTDKQGLKLRGYGRHKTTAIIVSSVVIIAGVIIGAVNGFGAGLETPAVPDKPAFSIQDQPGAA</sequence>
<evidence type="ECO:0000256" key="6">
    <source>
        <dbReference type="ARBA" id="ARBA00023180"/>
    </source>
</evidence>
<evidence type="ECO:0000256" key="5">
    <source>
        <dbReference type="ARBA" id="ARBA00023136"/>
    </source>
</evidence>
<proteinExistence type="predicted"/>
<evidence type="ECO:0000313" key="10">
    <source>
        <dbReference type="Proteomes" id="UP000182652"/>
    </source>
</evidence>
<evidence type="ECO:0000256" key="3">
    <source>
        <dbReference type="ARBA" id="ARBA00022729"/>
    </source>
</evidence>
<keyword evidence="5 7" id="KW-0472">Membrane</keyword>
<dbReference type="Proteomes" id="UP000182652">
    <property type="component" value="Unassembled WGS sequence"/>
</dbReference>
<dbReference type="PANTHER" id="PTHR21016:SF7">
    <property type="entry name" value="TM2 DOMAIN-CONTAINING PROTEIN 3"/>
    <property type="match status" value="1"/>
</dbReference>
<accession>A0A1H4NDR2</accession>
<evidence type="ECO:0000259" key="8">
    <source>
        <dbReference type="Pfam" id="PF05154"/>
    </source>
</evidence>
<keyword evidence="6" id="KW-0325">Glycoprotein</keyword>